<accession>A0ABT8KNQ5</accession>
<comment type="caution">
    <text evidence="1">The sequence shown here is derived from an EMBL/GenBank/DDBJ whole genome shotgun (WGS) entry which is preliminary data.</text>
</comment>
<sequence length="402" mass="47530">MTVETIPLKAARKIILSAQQLIGNDLKGTVKNKALTVIQHLGYIQIDTISVVERAHHHTFWTRLHGYRPKILQTLEERDKAIFEYWSHAASYLPMTDYRFTLPFKQSILNADGYWFKKDADRMNHVYNRIKTEGPLMSKDFEKPENFTSSDLYDWAPYKRALHNLFMEGRIMVARRNGFQKVYDLTERVLPHDVDATLPDRKEYLTYLIKRDIRAHGLVRSTEVGYLLKGIRNEVKAILRELEQGGDIKLIKIKNASEDLYYIDQKLWDNWENKKWKKRIKILCPFDNAIINRKRTKEVFHFDYTLECYVPQKKRKFGYFSLPILWGETFVGQLDAKTDRKHNQLLIKNLEFNNHLKDIDEIIAPFGIALKEYAIFNQCEEIVFEDKPAKKYPQLSIESNSY</sequence>
<dbReference type="RefSeq" id="WP_346752384.1">
    <property type="nucleotide sequence ID" value="NZ_JAUJEA010000004.1"/>
</dbReference>
<dbReference type="Pfam" id="PF06224">
    <property type="entry name" value="AlkZ-like"/>
    <property type="match status" value="1"/>
</dbReference>
<reference evidence="1" key="1">
    <citation type="submission" date="2023-06" db="EMBL/GenBank/DDBJ databases">
        <title>Genomic of Parafulvivirga corallium.</title>
        <authorList>
            <person name="Wang G."/>
        </authorList>
    </citation>
    <scope>NUCLEOTIDE SEQUENCE</scope>
    <source>
        <strain evidence="1">BMA10</strain>
    </source>
</reference>
<evidence type="ECO:0000313" key="1">
    <source>
        <dbReference type="EMBL" id="MDN5202359.1"/>
    </source>
</evidence>
<organism evidence="1 2">
    <name type="scientific">Splendidivirga corallicola</name>
    <dbReference type="NCBI Taxonomy" id="3051826"/>
    <lineage>
        <taxon>Bacteria</taxon>
        <taxon>Pseudomonadati</taxon>
        <taxon>Bacteroidota</taxon>
        <taxon>Cytophagia</taxon>
        <taxon>Cytophagales</taxon>
        <taxon>Splendidivirgaceae</taxon>
        <taxon>Splendidivirga</taxon>
    </lineage>
</organism>
<proteinExistence type="predicted"/>
<dbReference type="InterPro" id="IPR009351">
    <property type="entry name" value="AlkZ-like"/>
</dbReference>
<name>A0ABT8KNQ5_9BACT</name>
<dbReference type="PANTHER" id="PTHR30528">
    <property type="entry name" value="CYTOPLASMIC PROTEIN"/>
    <property type="match status" value="1"/>
</dbReference>
<dbReference type="EMBL" id="JAUJEA010000004">
    <property type="protein sequence ID" value="MDN5202359.1"/>
    <property type="molecule type" value="Genomic_DNA"/>
</dbReference>
<keyword evidence="2" id="KW-1185">Reference proteome</keyword>
<protein>
    <submittedName>
        <fullName evidence="1">Crosslink repair DNA glycosylase YcaQ family protein</fullName>
    </submittedName>
</protein>
<dbReference type="Proteomes" id="UP001172082">
    <property type="component" value="Unassembled WGS sequence"/>
</dbReference>
<evidence type="ECO:0000313" key="2">
    <source>
        <dbReference type="Proteomes" id="UP001172082"/>
    </source>
</evidence>
<gene>
    <name evidence="1" type="ORF">QQ008_13315</name>
</gene>
<dbReference type="PANTHER" id="PTHR30528:SF0">
    <property type="entry name" value="CYTOPLASMIC PROTEIN"/>
    <property type="match status" value="1"/>
</dbReference>